<dbReference type="Proteomes" id="UP000000967">
    <property type="component" value="Segment"/>
</dbReference>
<dbReference type="KEGG" id="vg:1259341"/>
<feature type="compositionally biased region" description="Polar residues" evidence="1">
    <location>
        <begin position="102"/>
        <end position="115"/>
    </location>
</feature>
<evidence type="ECO:0000313" key="4">
    <source>
        <dbReference type="Proteomes" id="UP000000967"/>
    </source>
</evidence>
<accession>Q854V9</accession>
<feature type="transmembrane region" description="Helical" evidence="2">
    <location>
        <begin position="43"/>
        <end position="67"/>
    </location>
</feature>
<proteinExistence type="predicted"/>
<evidence type="ECO:0000313" key="3">
    <source>
        <dbReference type="EMBL" id="AAN12599.1"/>
    </source>
</evidence>
<name>Q854V9_9CAUD</name>
<gene>
    <name evidence="3" type="primary">38</name>
    <name evidence="3" type="ORF">PBI_CHE9C_38</name>
</gene>
<sequence>MGGEFAESSDPTELAGVADADTMSAYAWSQASELDEDEPRQEWPFWVTAAAVGLSLSLVAVAAVLAYRHIGAERPTTVVAPTSPITATSPPPPRPAAAQPPVQHSTPTKTVQSASPAVVALPTRGGSVFVRTRSGKTVCQMSAGDVRCNVDFLRPTPILNGLPATGVMTTARGNWQWLVGDPGDPEYQILGYGTTYRALGWTITPTSEGTTFINDATGHGMTVSVEGFTPF</sequence>
<feature type="region of interest" description="Disordered" evidence="1">
    <location>
        <begin position="80"/>
        <end position="116"/>
    </location>
</feature>
<organism evidence="3 4">
    <name type="scientific">Mycobacterium phage Che9c</name>
    <dbReference type="NCBI Taxonomy" id="2907832"/>
    <lineage>
        <taxon>Viruses</taxon>
        <taxon>Duplodnaviria</taxon>
        <taxon>Heunggongvirae</taxon>
        <taxon>Uroviricota</taxon>
        <taxon>Caudoviricetes</taxon>
        <taxon>Chenonavirus</taxon>
        <taxon>Chenonavirus Che9c</taxon>
    </lineage>
</organism>
<keyword evidence="2" id="KW-1133">Transmembrane helix</keyword>
<protein>
    <submittedName>
        <fullName evidence="3">Uncharacterized protein</fullName>
    </submittedName>
</protein>
<evidence type="ECO:0000256" key="2">
    <source>
        <dbReference type="SAM" id="Phobius"/>
    </source>
</evidence>
<keyword evidence="2" id="KW-0472">Membrane</keyword>
<keyword evidence="4" id="KW-1185">Reference proteome</keyword>
<evidence type="ECO:0000256" key="1">
    <source>
        <dbReference type="SAM" id="MobiDB-lite"/>
    </source>
</evidence>
<dbReference type="RefSeq" id="NP_817716.1">
    <property type="nucleotide sequence ID" value="NC_004683.1"/>
</dbReference>
<dbReference type="EMBL" id="AY129333">
    <property type="protein sequence ID" value="AAN12599.1"/>
    <property type="molecule type" value="Genomic_DNA"/>
</dbReference>
<reference evidence="3 4" key="1">
    <citation type="journal article" date="2003" name="Cell">
        <title>Origins of highly mosaic mycobacteriophage genomes.</title>
        <authorList>
            <person name="Pedulla M.L."/>
            <person name="Ford M.E."/>
            <person name="Houtz J.M."/>
            <person name="Karthikeyan T."/>
            <person name="Wadsworth C."/>
            <person name="Lewis J.A."/>
            <person name="Jacobs-Sera D."/>
            <person name="Falbo J."/>
            <person name="Gross J."/>
            <person name="Pannunzio N.R."/>
            <person name="Brucker W."/>
            <person name="Kumar V."/>
            <person name="Kandasamy J."/>
            <person name="Keenan L."/>
            <person name="Bardarov S."/>
            <person name="Kriakov J."/>
            <person name="Lawrence J.G."/>
            <person name="Jacobs W.R. Jr."/>
            <person name="Hendrix R.W."/>
            <person name="Hatfull G.F."/>
        </authorList>
    </citation>
    <scope>NUCLEOTIDE SEQUENCE</scope>
</reference>
<keyword evidence="2" id="KW-0812">Transmembrane</keyword>